<evidence type="ECO:0000256" key="2">
    <source>
        <dbReference type="ARBA" id="ARBA00022448"/>
    </source>
</evidence>
<evidence type="ECO:0000256" key="7">
    <source>
        <dbReference type="ARBA" id="ARBA00023136"/>
    </source>
</evidence>
<evidence type="ECO:0000256" key="4">
    <source>
        <dbReference type="ARBA" id="ARBA00022692"/>
    </source>
</evidence>
<keyword evidence="2 8" id="KW-0813">Transport</keyword>
<dbReference type="InterPro" id="IPR000515">
    <property type="entry name" value="MetI-like"/>
</dbReference>
<dbReference type="GO" id="GO:0043190">
    <property type="term" value="C:ATP-binding cassette (ABC) transporter complex"/>
    <property type="evidence" value="ECO:0007669"/>
    <property type="project" value="InterPro"/>
</dbReference>
<comment type="subcellular location">
    <subcellularLocation>
        <location evidence="1 8">Cell membrane</location>
        <topology evidence="1 8">Multi-pass membrane protein</topology>
    </subcellularLocation>
</comment>
<comment type="similarity">
    <text evidence="8">Belongs to the binding-protein-dependent transport system permease family.</text>
</comment>
<keyword evidence="4 8" id="KW-0812">Transmembrane</keyword>
<dbReference type="PANTHER" id="PTHR30614:SF0">
    <property type="entry name" value="L-CYSTINE TRANSPORT SYSTEM PERMEASE PROTEIN TCYL"/>
    <property type="match status" value="1"/>
</dbReference>
<evidence type="ECO:0000313" key="11">
    <source>
        <dbReference type="Proteomes" id="UP000886749"/>
    </source>
</evidence>
<dbReference type="SUPFAM" id="SSF161098">
    <property type="entry name" value="MetI-like"/>
    <property type="match status" value="1"/>
</dbReference>
<feature type="domain" description="ABC transmembrane type-1" evidence="9">
    <location>
        <begin position="14"/>
        <end position="207"/>
    </location>
</feature>
<organism evidence="10 11">
    <name type="scientific">Candidatus Egerieicola pullicola</name>
    <dbReference type="NCBI Taxonomy" id="2840775"/>
    <lineage>
        <taxon>Bacteria</taxon>
        <taxon>Bacillati</taxon>
        <taxon>Bacillota</taxon>
        <taxon>Clostridia</taxon>
        <taxon>Eubacteriales</taxon>
        <taxon>Oscillospiraceae</taxon>
        <taxon>Oscillospiraceae incertae sedis</taxon>
        <taxon>Candidatus Egerieicola</taxon>
    </lineage>
</organism>
<dbReference type="InterPro" id="IPR035906">
    <property type="entry name" value="MetI-like_sf"/>
</dbReference>
<dbReference type="FunFam" id="1.10.3720.10:FF:000006">
    <property type="entry name" value="Glutamate/aspartate ABC transporter, permease protein GltK"/>
    <property type="match status" value="1"/>
</dbReference>
<dbReference type="Gene3D" id="1.10.3720.10">
    <property type="entry name" value="MetI-like"/>
    <property type="match status" value="1"/>
</dbReference>
<keyword evidence="3" id="KW-1003">Cell membrane</keyword>
<feature type="transmembrane region" description="Helical" evidence="8">
    <location>
        <begin position="20"/>
        <end position="40"/>
    </location>
</feature>
<dbReference type="GO" id="GO:0006865">
    <property type="term" value="P:amino acid transport"/>
    <property type="evidence" value="ECO:0007669"/>
    <property type="project" value="UniProtKB-KW"/>
</dbReference>
<dbReference type="PROSITE" id="PS50928">
    <property type="entry name" value="ABC_TM1"/>
    <property type="match status" value="1"/>
</dbReference>
<keyword evidence="5" id="KW-0029">Amino-acid transport</keyword>
<reference evidence="10" key="2">
    <citation type="journal article" date="2021" name="PeerJ">
        <title>Extensive microbial diversity within the chicken gut microbiome revealed by metagenomics and culture.</title>
        <authorList>
            <person name="Gilroy R."/>
            <person name="Ravi A."/>
            <person name="Getino M."/>
            <person name="Pursley I."/>
            <person name="Horton D.L."/>
            <person name="Alikhan N.F."/>
            <person name="Baker D."/>
            <person name="Gharbi K."/>
            <person name="Hall N."/>
            <person name="Watson M."/>
            <person name="Adriaenssens E.M."/>
            <person name="Foster-Nyarko E."/>
            <person name="Jarju S."/>
            <person name="Secka A."/>
            <person name="Antonio M."/>
            <person name="Oren A."/>
            <person name="Chaudhuri R.R."/>
            <person name="La Ragione R."/>
            <person name="Hildebrand F."/>
            <person name="Pallen M.J."/>
        </authorList>
    </citation>
    <scope>NUCLEOTIDE SEQUENCE</scope>
    <source>
        <strain evidence="10">CHK184-25365</strain>
    </source>
</reference>
<evidence type="ECO:0000259" key="9">
    <source>
        <dbReference type="PROSITE" id="PS50928"/>
    </source>
</evidence>
<gene>
    <name evidence="10" type="ORF">IAB36_06845</name>
</gene>
<comment type="caution">
    <text evidence="10">The sequence shown here is derived from an EMBL/GenBank/DDBJ whole genome shotgun (WGS) entry which is preliminary data.</text>
</comment>
<evidence type="ECO:0000256" key="8">
    <source>
        <dbReference type="RuleBase" id="RU363032"/>
    </source>
</evidence>
<dbReference type="InterPro" id="IPR043429">
    <property type="entry name" value="ArtM/GltK/GlnP/TcyL/YhdX-like"/>
</dbReference>
<feature type="transmembrane region" description="Helical" evidence="8">
    <location>
        <begin position="52"/>
        <end position="76"/>
    </location>
</feature>
<evidence type="ECO:0000256" key="6">
    <source>
        <dbReference type="ARBA" id="ARBA00022989"/>
    </source>
</evidence>
<protein>
    <submittedName>
        <fullName evidence="10">Amino acid ABC transporter permease</fullName>
    </submittedName>
</protein>
<dbReference type="PANTHER" id="PTHR30614">
    <property type="entry name" value="MEMBRANE COMPONENT OF AMINO ACID ABC TRANSPORTER"/>
    <property type="match status" value="1"/>
</dbReference>
<proteinExistence type="inferred from homology"/>
<evidence type="ECO:0000256" key="5">
    <source>
        <dbReference type="ARBA" id="ARBA00022970"/>
    </source>
</evidence>
<dbReference type="EMBL" id="DVGY01000153">
    <property type="protein sequence ID" value="HIR41525.1"/>
    <property type="molecule type" value="Genomic_DNA"/>
</dbReference>
<dbReference type="Pfam" id="PF00528">
    <property type="entry name" value="BPD_transp_1"/>
    <property type="match status" value="1"/>
</dbReference>
<reference evidence="10" key="1">
    <citation type="submission" date="2020-10" db="EMBL/GenBank/DDBJ databases">
        <authorList>
            <person name="Gilroy R."/>
        </authorList>
    </citation>
    <scope>NUCLEOTIDE SEQUENCE</scope>
    <source>
        <strain evidence="10">CHK184-25365</strain>
    </source>
</reference>
<keyword evidence="6 8" id="KW-1133">Transmembrane helix</keyword>
<name>A0A9D1AJV3_9FIRM</name>
<evidence type="ECO:0000313" key="10">
    <source>
        <dbReference type="EMBL" id="HIR41525.1"/>
    </source>
</evidence>
<accession>A0A9D1AJV3</accession>
<dbReference type="InterPro" id="IPR010065">
    <property type="entry name" value="AA_ABC_transptr_permease_3TM"/>
</dbReference>
<dbReference type="CDD" id="cd06261">
    <property type="entry name" value="TM_PBP2"/>
    <property type="match status" value="1"/>
</dbReference>
<dbReference type="AlphaFoldDB" id="A0A9D1AJV3"/>
<evidence type="ECO:0000256" key="3">
    <source>
        <dbReference type="ARBA" id="ARBA00022475"/>
    </source>
</evidence>
<evidence type="ECO:0000256" key="1">
    <source>
        <dbReference type="ARBA" id="ARBA00004651"/>
    </source>
</evidence>
<dbReference type="Proteomes" id="UP000886749">
    <property type="component" value="Unassembled WGS sequence"/>
</dbReference>
<dbReference type="NCBIfam" id="TIGR01726">
    <property type="entry name" value="HEQRo_perm_3TM"/>
    <property type="match status" value="1"/>
</dbReference>
<feature type="transmembrane region" description="Helical" evidence="8">
    <location>
        <begin position="188"/>
        <end position="207"/>
    </location>
</feature>
<sequence>MDFSELMTALCQGALLTLQVFIIALPCSLVLGILITLAVRSRIAPLRWFFNAYIYVLRGTPLLLQMLFLFYGLYYIPVVGPSIAFQDRMTACCVAFILNYAAYFAEIFRGGLLAVDPGQYEAAKVLGLNKFQTFWHVVCPQMFRVALPSLGNETITLVKDTSLIFCLGLHELLQNATNLVNTYADFSPYIYCAVFYLILTTIPTILIRKLEKRFNFQ</sequence>
<dbReference type="GO" id="GO:0022857">
    <property type="term" value="F:transmembrane transporter activity"/>
    <property type="evidence" value="ECO:0007669"/>
    <property type="project" value="InterPro"/>
</dbReference>
<keyword evidence="7 8" id="KW-0472">Membrane</keyword>